<proteinExistence type="predicted"/>
<keyword evidence="1" id="KW-0472">Membrane</keyword>
<dbReference type="InterPro" id="IPR009577">
    <property type="entry name" value="Sm_multidrug_ex"/>
</dbReference>
<keyword evidence="1" id="KW-0812">Transmembrane</keyword>
<dbReference type="Proteomes" id="UP000228689">
    <property type="component" value="Unassembled WGS sequence"/>
</dbReference>
<accession>A0A2M7RAF9</accession>
<dbReference type="PANTHER" id="PTHR36007">
    <property type="entry name" value="TRANSPORT PROTEIN-RELATED"/>
    <property type="match status" value="1"/>
</dbReference>
<reference evidence="3" key="1">
    <citation type="submission" date="2017-09" db="EMBL/GenBank/DDBJ databases">
        <title>Depth-based differentiation of microbial function through sediment-hosted aquifers and enrichment of novel symbionts in the deep terrestrial subsurface.</title>
        <authorList>
            <person name="Probst A.J."/>
            <person name="Ladd B."/>
            <person name="Jarett J.K."/>
            <person name="Geller-Mcgrath D.E."/>
            <person name="Sieber C.M.K."/>
            <person name="Emerson J.B."/>
            <person name="Anantharaman K."/>
            <person name="Thomas B.C."/>
            <person name="Malmstrom R."/>
            <person name="Stieglmeier M."/>
            <person name="Klingl A."/>
            <person name="Woyke T."/>
            <person name="Ryan C.M."/>
            <person name="Banfield J.F."/>
        </authorList>
    </citation>
    <scope>NUCLEOTIDE SEQUENCE [LARGE SCALE GENOMIC DNA]</scope>
</reference>
<gene>
    <name evidence="2" type="ORF">COY67_03705</name>
</gene>
<feature type="transmembrane region" description="Helical" evidence="1">
    <location>
        <begin position="6"/>
        <end position="24"/>
    </location>
</feature>
<evidence type="ECO:0000313" key="3">
    <source>
        <dbReference type="Proteomes" id="UP000228689"/>
    </source>
</evidence>
<sequence length="176" mass="19487">MMLKPLVSGYLIILFGTMISLISLKPYLIVLWMSILPVTELRAAIPFVLSYYGGEPVLIFIFAVIGNIIPAFFILWGLDLVNDSLQKHENFIKKTYNWVLARARNKTESKVLQYGYLALLLFVAIPLPGTGAWTGSLAAWLFGLPKKKSFLIICLGVILSGIIVTLLTTGAINIVK</sequence>
<dbReference type="Pfam" id="PF06695">
    <property type="entry name" value="Sm_multidrug_ex"/>
    <property type="match status" value="1"/>
</dbReference>
<protein>
    <submittedName>
        <fullName evidence="2">Ligand-binding protein SH3</fullName>
    </submittedName>
</protein>
<evidence type="ECO:0000313" key="2">
    <source>
        <dbReference type="EMBL" id="PIY93759.1"/>
    </source>
</evidence>
<evidence type="ECO:0000256" key="1">
    <source>
        <dbReference type="SAM" id="Phobius"/>
    </source>
</evidence>
<feature type="transmembrane region" description="Helical" evidence="1">
    <location>
        <begin position="58"/>
        <end position="78"/>
    </location>
</feature>
<dbReference type="AlphaFoldDB" id="A0A2M7RAF9"/>
<dbReference type="PANTHER" id="PTHR36007:SF2">
    <property type="entry name" value="TRANSPORT PROTEIN-RELATED"/>
    <property type="match status" value="1"/>
</dbReference>
<feature type="transmembrane region" description="Helical" evidence="1">
    <location>
        <begin position="114"/>
        <end position="143"/>
    </location>
</feature>
<keyword evidence="1" id="KW-1133">Transmembrane helix</keyword>
<dbReference type="EMBL" id="PFMC01000085">
    <property type="protein sequence ID" value="PIY93759.1"/>
    <property type="molecule type" value="Genomic_DNA"/>
</dbReference>
<comment type="caution">
    <text evidence="2">The sequence shown here is derived from an EMBL/GenBank/DDBJ whole genome shotgun (WGS) entry which is preliminary data.</text>
</comment>
<organism evidence="2 3">
    <name type="scientific">Candidatus Komeilibacteria bacterium CG_4_10_14_0_8_um_filter_37_78</name>
    <dbReference type="NCBI Taxonomy" id="1974471"/>
    <lineage>
        <taxon>Bacteria</taxon>
        <taxon>Candidatus Komeiliibacteriota</taxon>
    </lineage>
</organism>
<feature type="transmembrane region" description="Helical" evidence="1">
    <location>
        <begin position="149"/>
        <end position="175"/>
    </location>
</feature>
<name>A0A2M7RAF9_9BACT</name>